<evidence type="ECO:0000313" key="1">
    <source>
        <dbReference type="EMBL" id="WYW17391.1"/>
    </source>
</evidence>
<gene>
    <name evidence="1" type="ORF">LCL61_17720</name>
</gene>
<organism evidence="1 2">
    <name type="scientific">Amycolatopsis coloradensis</name>
    <dbReference type="NCBI Taxonomy" id="76021"/>
    <lineage>
        <taxon>Bacteria</taxon>
        <taxon>Bacillati</taxon>
        <taxon>Actinomycetota</taxon>
        <taxon>Actinomycetes</taxon>
        <taxon>Pseudonocardiales</taxon>
        <taxon>Pseudonocardiaceae</taxon>
        <taxon>Amycolatopsis</taxon>
    </lineage>
</organism>
<sequence>MGTFSRRAALTAAAGTTAALAIGGAPAVAAAETGTILPTGRQYRITSGKQSLVVAEVGAELRSWTVGGRAVLAGHPDTGMGDSHMGKILLPWSDRIAGGKYRFDGIDYETPITEHWSGCAIHGLAAFLPWTLVKQSGNLLRLGSVLYPQYGYPFLLKFQTEYLLEKAGLRVTLTATNAGDRPAPFGSGYHPYFKTAPKIEDAKLTVAASTYLINDDNGIPTGRSAVAGTANDFRTPTLIGPAKLDLAYTDLIRTSAESTLAELETPDGHKIQLWADDKNKYLLVYSDDYAEGRPARQAIAIEPVTSPGNSFNSGENLIVLNPGQTFRSTWGVRTNSL</sequence>
<dbReference type="EMBL" id="CP150484">
    <property type="protein sequence ID" value="WYW17391.1"/>
    <property type="molecule type" value="Genomic_DNA"/>
</dbReference>
<keyword evidence="2" id="KW-1185">Reference proteome</keyword>
<dbReference type="Proteomes" id="UP001456344">
    <property type="component" value="Chromosome"/>
</dbReference>
<evidence type="ECO:0000313" key="2">
    <source>
        <dbReference type="Proteomes" id="UP001456344"/>
    </source>
</evidence>
<accession>A0ACD5BDE9</accession>
<reference evidence="1" key="1">
    <citation type="submission" date="2023-10" db="EMBL/GenBank/DDBJ databases">
        <title>Whole genome sequencing of actinobacterial strain Amycolatopsis sp. (BCA-696) identifies the underlying plant growth-promoting genes.</title>
        <authorList>
            <person name="Gandham P."/>
            <person name="Vadla N."/>
            <person name="Saji A."/>
            <person name="Srinivas V."/>
            <person name="Ruperao P."/>
            <person name="Selvanayagam S."/>
            <person name="Saxena R.K."/>
            <person name="Rathore A."/>
            <person name="Gopalakrishnan S."/>
            <person name="Thakur V."/>
        </authorList>
    </citation>
    <scope>NUCLEOTIDE SEQUENCE</scope>
    <source>
        <strain evidence="1">BCA-696</strain>
    </source>
</reference>
<proteinExistence type="predicted"/>
<protein>
    <submittedName>
        <fullName evidence="1">Aldose 1-epimerase family protein</fullName>
    </submittedName>
</protein>
<name>A0ACD5BDE9_9PSEU</name>